<dbReference type="AlphaFoldDB" id="A0A7S4D9W3"/>
<evidence type="ECO:0000259" key="3">
    <source>
        <dbReference type="PROSITE" id="PS50089"/>
    </source>
</evidence>
<sequence length="274" mass="28578">MSSFQPEGHSSAAGSDGSSNGNNMNGKVMAGAATAGAIAGLVVSGPILAVAAAGGAAYATTRTDGIGSAATATGNAALAAGSGLKKFNEEHKVTDTVAKGTQQAVQGVRQYDQEHQVGQKIKGALNAAAAGTQQAWNSAQRFEQEHKIGERVQTGAKSALDNTRKFEQEHQIGRKVGGALASIGNGIGSFFQGKSGAQSSDQPQRSRIEVRFPKPEERDWRCNICRDTFGPLSRVAVLPCGHVYHQGCSSRWLATSATCPTCRHDLGPAMEERR</sequence>
<protein>
    <recommendedName>
        <fullName evidence="3">RING-type domain-containing protein</fullName>
    </recommendedName>
</protein>
<keyword evidence="1" id="KW-0479">Metal-binding</keyword>
<accession>A0A7S4D9W3</accession>
<dbReference type="InterPro" id="IPR001841">
    <property type="entry name" value="Znf_RING"/>
</dbReference>
<feature type="region of interest" description="Disordered" evidence="2">
    <location>
        <begin position="1"/>
        <end position="20"/>
    </location>
</feature>
<name>A0A7S4D9W3_HETAK</name>
<dbReference type="SMART" id="SM00184">
    <property type="entry name" value="RING"/>
    <property type="match status" value="1"/>
</dbReference>
<organism evidence="4">
    <name type="scientific">Heterosigma akashiwo</name>
    <name type="common">Chromophytic alga</name>
    <name type="synonym">Heterosigma carterae</name>
    <dbReference type="NCBI Taxonomy" id="2829"/>
    <lineage>
        <taxon>Eukaryota</taxon>
        <taxon>Sar</taxon>
        <taxon>Stramenopiles</taxon>
        <taxon>Ochrophyta</taxon>
        <taxon>Raphidophyceae</taxon>
        <taxon>Chattonellales</taxon>
        <taxon>Chattonellaceae</taxon>
        <taxon>Heterosigma</taxon>
    </lineage>
</organism>
<keyword evidence="1" id="KW-0863">Zinc-finger</keyword>
<gene>
    <name evidence="4" type="ORF">HAKA00212_LOCUS16030</name>
</gene>
<dbReference type="SUPFAM" id="SSF57850">
    <property type="entry name" value="RING/U-box"/>
    <property type="match status" value="1"/>
</dbReference>
<dbReference type="Pfam" id="PF13639">
    <property type="entry name" value="zf-RING_2"/>
    <property type="match status" value="1"/>
</dbReference>
<dbReference type="EMBL" id="HBIU01034851">
    <property type="protein sequence ID" value="CAE0637255.1"/>
    <property type="molecule type" value="Transcribed_RNA"/>
</dbReference>
<evidence type="ECO:0000313" key="4">
    <source>
        <dbReference type="EMBL" id="CAE0637255.1"/>
    </source>
</evidence>
<dbReference type="GO" id="GO:0008270">
    <property type="term" value="F:zinc ion binding"/>
    <property type="evidence" value="ECO:0007669"/>
    <property type="project" value="UniProtKB-KW"/>
</dbReference>
<feature type="domain" description="RING-type" evidence="3">
    <location>
        <begin position="222"/>
        <end position="263"/>
    </location>
</feature>
<dbReference type="InterPro" id="IPR051826">
    <property type="entry name" value="E3_ubiquitin-ligase_domain"/>
</dbReference>
<dbReference type="GO" id="GO:0061630">
    <property type="term" value="F:ubiquitin protein ligase activity"/>
    <property type="evidence" value="ECO:0007669"/>
    <property type="project" value="TreeGrafter"/>
</dbReference>
<dbReference type="InterPro" id="IPR013083">
    <property type="entry name" value="Znf_RING/FYVE/PHD"/>
</dbReference>
<evidence type="ECO:0000256" key="1">
    <source>
        <dbReference type="PROSITE-ProRule" id="PRU00175"/>
    </source>
</evidence>
<dbReference type="GO" id="GO:0006511">
    <property type="term" value="P:ubiquitin-dependent protein catabolic process"/>
    <property type="evidence" value="ECO:0007669"/>
    <property type="project" value="TreeGrafter"/>
</dbReference>
<proteinExistence type="predicted"/>
<feature type="compositionally biased region" description="Low complexity" evidence="2">
    <location>
        <begin position="8"/>
        <end position="20"/>
    </location>
</feature>
<dbReference type="PANTHER" id="PTHR22765">
    <property type="entry name" value="RING FINGER AND PROTEASE ASSOCIATED DOMAIN-CONTAINING"/>
    <property type="match status" value="1"/>
</dbReference>
<dbReference type="PROSITE" id="PS50089">
    <property type="entry name" value="ZF_RING_2"/>
    <property type="match status" value="1"/>
</dbReference>
<dbReference type="CDD" id="cd16454">
    <property type="entry name" value="RING-H2_PA-TM-RING"/>
    <property type="match status" value="1"/>
</dbReference>
<dbReference type="Gene3D" id="3.30.40.10">
    <property type="entry name" value="Zinc/RING finger domain, C3HC4 (zinc finger)"/>
    <property type="match status" value="1"/>
</dbReference>
<keyword evidence="1" id="KW-0862">Zinc</keyword>
<evidence type="ECO:0000256" key="2">
    <source>
        <dbReference type="SAM" id="MobiDB-lite"/>
    </source>
</evidence>
<reference evidence="4" key="1">
    <citation type="submission" date="2021-01" db="EMBL/GenBank/DDBJ databases">
        <authorList>
            <person name="Corre E."/>
            <person name="Pelletier E."/>
            <person name="Niang G."/>
            <person name="Scheremetjew M."/>
            <person name="Finn R."/>
            <person name="Kale V."/>
            <person name="Holt S."/>
            <person name="Cochrane G."/>
            <person name="Meng A."/>
            <person name="Brown T."/>
            <person name="Cohen L."/>
        </authorList>
    </citation>
    <scope>NUCLEOTIDE SEQUENCE</scope>
    <source>
        <strain evidence="4">CCMP3107</strain>
    </source>
</reference>